<dbReference type="PANTHER" id="PTHR40661:SF2">
    <property type="entry name" value="HTH-TYPE TRANSCRIPTIONAL REGULATOR PRTR"/>
    <property type="match status" value="1"/>
</dbReference>
<dbReference type="SUPFAM" id="SSF51306">
    <property type="entry name" value="LexA/Signal peptidase"/>
    <property type="match status" value="1"/>
</dbReference>
<dbReference type="InterPro" id="IPR036286">
    <property type="entry name" value="LexA/Signal_pep-like_sf"/>
</dbReference>
<dbReference type="GO" id="GO:0003677">
    <property type="term" value="F:DNA binding"/>
    <property type="evidence" value="ECO:0007669"/>
    <property type="project" value="UniProtKB-KW"/>
</dbReference>
<dbReference type="Pfam" id="PF00717">
    <property type="entry name" value="Peptidase_S24"/>
    <property type="match status" value="1"/>
</dbReference>
<dbReference type="InterPro" id="IPR010982">
    <property type="entry name" value="Lambda_DNA-bd_dom_sf"/>
</dbReference>
<dbReference type="Gene3D" id="1.10.260.40">
    <property type="entry name" value="lambda repressor-like DNA-binding domains"/>
    <property type="match status" value="1"/>
</dbReference>
<evidence type="ECO:0000256" key="3">
    <source>
        <dbReference type="ARBA" id="ARBA00023163"/>
    </source>
</evidence>
<gene>
    <name evidence="5" type="ORF">33_00033</name>
</gene>
<organism evidence="5 6">
    <name type="scientific">Pseudomonas phage Epa33</name>
    <dbReference type="NCBI Taxonomy" id="2719194"/>
    <lineage>
        <taxon>Viruses</taxon>
        <taxon>Duplodnaviria</taxon>
        <taxon>Heunggongvirae</taxon>
        <taxon>Uroviricota</taxon>
        <taxon>Caudoviricetes</taxon>
        <taxon>Hollowayvirus</taxon>
        <taxon>Hollowayvirus Epa33</taxon>
    </lineage>
</organism>
<proteinExistence type="predicted"/>
<dbReference type="InterPro" id="IPR015927">
    <property type="entry name" value="Peptidase_S24_S26A/B/C"/>
</dbReference>
<sequence>MLKYYLWEYDSKMSKKPLPPDRKDECLQLKAIFNSRKRDLGLTQEKLAHLLGINQSSVSHYLNGVNPLNAQAAAAFAEILQVHVREFSPRLADEITDMAKTLRPAPKAETEGELTPMSSFEVGDPLDPDEVEIPYFDEIQIAAGDGRYPDREQAKQKIRFAKAGLRESGVDPKHSVCVNVSGNSMEPLIADGAIIGVDLSAHTIIDGEIYALKHDDMLRVKFVYRLPGGGIRLRSFNRDEYPDEEYTKDQMRENNLSIMGWVFWWSVLRRRKH</sequence>
<feature type="domain" description="HTH cro/C1-type" evidence="4">
    <location>
        <begin position="29"/>
        <end position="87"/>
    </location>
</feature>
<protein>
    <submittedName>
        <fullName evidence="5">CI protein</fullName>
    </submittedName>
</protein>
<dbReference type="CDD" id="cd06529">
    <property type="entry name" value="S24_LexA-like"/>
    <property type="match status" value="1"/>
</dbReference>
<name>A0A6G9LMM5_9CAUD</name>
<dbReference type="EMBL" id="MT118301">
    <property type="protein sequence ID" value="QIQ65772.1"/>
    <property type="molecule type" value="Genomic_DNA"/>
</dbReference>
<evidence type="ECO:0000259" key="4">
    <source>
        <dbReference type="PROSITE" id="PS50943"/>
    </source>
</evidence>
<keyword evidence="2" id="KW-0238">DNA-binding</keyword>
<keyword evidence="1" id="KW-0805">Transcription regulation</keyword>
<keyword evidence="6" id="KW-1185">Reference proteome</keyword>
<dbReference type="CDD" id="cd00093">
    <property type="entry name" value="HTH_XRE"/>
    <property type="match status" value="1"/>
</dbReference>
<dbReference type="SUPFAM" id="SSF47413">
    <property type="entry name" value="lambda repressor-like DNA-binding domains"/>
    <property type="match status" value="1"/>
</dbReference>
<evidence type="ECO:0000313" key="6">
    <source>
        <dbReference type="Proteomes" id="UP000501829"/>
    </source>
</evidence>
<evidence type="ECO:0000256" key="1">
    <source>
        <dbReference type="ARBA" id="ARBA00023015"/>
    </source>
</evidence>
<dbReference type="Proteomes" id="UP000501829">
    <property type="component" value="Segment"/>
</dbReference>
<dbReference type="PANTHER" id="PTHR40661">
    <property type="match status" value="1"/>
</dbReference>
<evidence type="ECO:0000256" key="2">
    <source>
        <dbReference type="ARBA" id="ARBA00023125"/>
    </source>
</evidence>
<accession>A0A6G9LMM5</accession>
<dbReference type="Gene3D" id="2.10.109.10">
    <property type="entry name" value="Umud Fragment, subunit A"/>
    <property type="match status" value="1"/>
</dbReference>
<reference evidence="5 6" key="1">
    <citation type="submission" date="2020-02" db="EMBL/GenBank/DDBJ databases">
        <title>Pseudomonas aeruginosa Phage Cocktails: Rational Design and Efficacy against Mouse Wound and Septic Infections.</title>
        <authorList>
            <person name="Jacobs A.C."/>
            <person name="Freyberger H.R."/>
            <person name="Farlow J."/>
            <person name="Watters C.M."/>
            <person name="He Y."/>
            <person name="Ward A.M."/>
            <person name="Engeman E.T."/>
            <person name="Alamneh Y.A."/>
            <person name="Sergueev K.V."/>
            <person name="Simons M.P."/>
            <person name="Tyner S.D."/>
            <person name="Nikolich M.P."/>
            <person name="Filippov A."/>
        </authorList>
    </citation>
    <scope>NUCLEOTIDE SEQUENCE [LARGE SCALE GENOMIC DNA]</scope>
</reference>
<dbReference type="PROSITE" id="PS50943">
    <property type="entry name" value="HTH_CROC1"/>
    <property type="match status" value="1"/>
</dbReference>
<dbReference type="InterPro" id="IPR001387">
    <property type="entry name" value="Cro/C1-type_HTH"/>
</dbReference>
<evidence type="ECO:0000313" key="5">
    <source>
        <dbReference type="EMBL" id="QIQ65772.1"/>
    </source>
</evidence>
<dbReference type="SMART" id="SM00530">
    <property type="entry name" value="HTH_XRE"/>
    <property type="match status" value="1"/>
</dbReference>
<keyword evidence="3" id="KW-0804">Transcription</keyword>
<dbReference type="Pfam" id="PF01381">
    <property type="entry name" value="HTH_3"/>
    <property type="match status" value="1"/>
</dbReference>
<dbReference type="InterPro" id="IPR039418">
    <property type="entry name" value="LexA-like"/>
</dbReference>